<dbReference type="Pfam" id="PF06858">
    <property type="entry name" value="NOG1"/>
    <property type="match status" value="1"/>
</dbReference>
<comment type="caution">
    <text evidence="4">The sequence shown here is derived from an EMBL/GenBank/DDBJ whole genome shotgun (WGS) entry which is preliminary data.</text>
</comment>
<feature type="domain" description="OBG-type G" evidence="3">
    <location>
        <begin position="160"/>
        <end position="324"/>
    </location>
</feature>
<keyword evidence="1" id="KW-0547">Nucleotide-binding</keyword>
<reference evidence="4" key="1">
    <citation type="journal article" date="2014" name="Int. J. Syst. Evol. Microbiol.">
        <title>Complete genome sequence of Corynebacterium casei LMG S-19264T (=DSM 44701T), isolated from a smear-ripened cheese.</title>
        <authorList>
            <consortium name="US DOE Joint Genome Institute (JGI-PGF)"/>
            <person name="Walter F."/>
            <person name="Albersmeier A."/>
            <person name="Kalinowski J."/>
            <person name="Ruckert C."/>
        </authorList>
    </citation>
    <scope>NUCLEOTIDE SEQUENCE</scope>
    <source>
        <strain evidence="4">JCM 10088</strain>
    </source>
</reference>
<dbReference type="Gene3D" id="3.40.50.300">
    <property type="entry name" value="P-loop containing nucleotide triphosphate hydrolases"/>
    <property type="match status" value="1"/>
</dbReference>
<reference evidence="4" key="2">
    <citation type="submission" date="2020-09" db="EMBL/GenBank/DDBJ databases">
        <authorList>
            <person name="Sun Q."/>
            <person name="Ohkuma M."/>
        </authorList>
    </citation>
    <scope>NUCLEOTIDE SEQUENCE</scope>
    <source>
        <strain evidence="4">JCM 10088</strain>
    </source>
</reference>
<evidence type="ECO:0000313" key="5">
    <source>
        <dbReference type="Proteomes" id="UP000610960"/>
    </source>
</evidence>
<organism evidence="4 5">
    <name type="scientific">Thermocladium modestius</name>
    <dbReference type="NCBI Taxonomy" id="62609"/>
    <lineage>
        <taxon>Archaea</taxon>
        <taxon>Thermoproteota</taxon>
        <taxon>Thermoprotei</taxon>
        <taxon>Thermoproteales</taxon>
        <taxon>Thermoproteaceae</taxon>
        <taxon>Thermocladium</taxon>
    </lineage>
</organism>
<dbReference type="EMBL" id="BMNL01000002">
    <property type="protein sequence ID" value="GGP20661.1"/>
    <property type="molecule type" value="Genomic_DNA"/>
</dbReference>
<gene>
    <name evidence="4" type="ORF">GCM10007981_09640</name>
</gene>
<keyword evidence="5" id="KW-1185">Reference proteome</keyword>
<dbReference type="InterPro" id="IPR027417">
    <property type="entry name" value="P-loop_NTPase"/>
</dbReference>
<dbReference type="PRINTS" id="PR00326">
    <property type="entry name" value="GTP1OBG"/>
</dbReference>
<dbReference type="InterPro" id="IPR006073">
    <property type="entry name" value="GTP-bd"/>
</dbReference>
<evidence type="ECO:0000256" key="2">
    <source>
        <dbReference type="ARBA" id="ARBA00023134"/>
    </source>
</evidence>
<dbReference type="RefSeq" id="WP_188596284.1">
    <property type="nucleotide sequence ID" value="NZ_BMNL01000002.1"/>
</dbReference>
<dbReference type="CDD" id="cd01897">
    <property type="entry name" value="NOG"/>
    <property type="match status" value="1"/>
</dbReference>
<dbReference type="InterPro" id="IPR031167">
    <property type="entry name" value="G_OBG"/>
</dbReference>
<dbReference type="GO" id="GO:0005525">
    <property type="term" value="F:GTP binding"/>
    <property type="evidence" value="ECO:0007669"/>
    <property type="project" value="UniProtKB-KW"/>
</dbReference>
<dbReference type="Pfam" id="PF17835">
    <property type="entry name" value="NOG1_N"/>
    <property type="match status" value="1"/>
</dbReference>
<evidence type="ECO:0000259" key="3">
    <source>
        <dbReference type="PROSITE" id="PS51710"/>
    </source>
</evidence>
<protein>
    <submittedName>
        <fullName evidence="4">Small GTP-binding protein</fullName>
    </submittedName>
</protein>
<dbReference type="InterPro" id="IPR010674">
    <property type="entry name" value="NOG1_Rossman_fold_dom"/>
</dbReference>
<dbReference type="PANTHER" id="PTHR45759">
    <property type="entry name" value="NUCLEOLAR GTP-BINDING PROTEIN 1"/>
    <property type="match status" value="1"/>
</dbReference>
<dbReference type="AlphaFoldDB" id="A0A830GV47"/>
<evidence type="ECO:0000313" key="4">
    <source>
        <dbReference type="EMBL" id="GGP20661.1"/>
    </source>
</evidence>
<accession>A0A830GV47</accession>
<dbReference type="Gene3D" id="1.20.120.1190">
    <property type="match status" value="1"/>
</dbReference>
<dbReference type="Proteomes" id="UP000610960">
    <property type="component" value="Unassembled WGS sequence"/>
</dbReference>
<proteinExistence type="predicted"/>
<dbReference type="PROSITE" id="PS51710">
    <property type="entry name" value="G_OBG"/>
    <property type="match status" value="1"/>
</dbReference>
<evidence type="ECO:0000256" key="1">
    <source>
        <dbReference type="ARBA" id="ARBA00022741"/>
    </source>
</evidence>
<dbReference type="OrthoDB" id="147673at2157"/>
<sequence length="334" mass="37211">MSVNVPSSKELIKAFMDRYKTAEARYRRRGVEAMRNLEAVRIKKSSDYVARKLREAATSMPFLNDLHAFHKELLLLNISEAEYRRATSKVFNASRAVKSIRREALMMIKGAAGKGDIIKARRRFMARMIDLLNDLSKELDELRMLGPHIRYMPSINVGLPTIVVAGMPNTGKSSFVACVSTAKPEIADYPFTTKKIIVGHVKLFGDFSVQVLDTPGLLDRPLSERNKIELQTILALRHLAHVIIMIIDPTPHSGNSLEEQLRLLEEIRGAFKSPIMVVLNKVDIAADEEVRRAEAALGGAPYKVAAAKCLGTNDVIQDAIDKYVMPKLSQGTTV</sequence>
<dbReference type="SUPFAM" id="SSF52540">
    <property type="entry name" value="P-loop containing nucleoside triphosphate hydrolases"/>
    <property type="match status" value="1"/>
</dbReference>
<keyword evidence="2" id="KW-0342">GTP-binding</keyword>
<dbReference type="InterPro" id="IPR041623">
    <property type="entry name" value="NOG1_N"/>
</dbReference>
<name>A0A830GV47_9CREN</name>